<proteinExistence type="predicted"/>
<dbReference type="RefSeq" id="WP_290231658.1">
    <property type="nucleotide sequence ID" value="NZ_JAUFPZ010000002.1"/>
</dbReference>
<organism evidence="2 4">
    <name type="scientific">Zunongwangia endophytica</name>
    <dbReference type="NCBI Taxonomy" id="1808945"/>
    <lineage>
        <taxon>Bacteria</taxon>
        <taxon>Pseudomonadati</taxon>
        <taxon>Bacteroidota</taxon>
        <taxon>Flavobacteriia</taxon>
        <taxon>Flavobacteriales</taxon>
        <taxon>Flavobacteriaceae</taxon>
        <taxon>Zunongwangia</taxon>
    </lineage>
</organism>
<evidence type="ECO:0000313" key="2">
    <source>
        <dbReference type="EMBL" id="MFC4027893.1"/>
    </source>
</evidence>
<name>A0ABV8H7J1_9FLAO</name>
<dbReference type="InterPro" id="IPR045767">
    <property type="entry name" value="DUF6134"/>
</dbReference>
<keyword evidence="1" id="KW-0732">Signal</keyword>
<reference evidence="2" key="3">
    <citation type="submission" date="2024-09" db="EMBL/GenBank/DDBJ databases">
        <authorList>
            <person name="Sun Q."/>
            <person name="Mori K."/>
        </authorList>
    </citation>
    <scope>NUCLEOTIDE SEQUENCE</scope>
    <source>
        <strain evidence="2">CECT 9128</strain>
    </source>
</reference>
<evidence type="ECO:0000256" key="1">
    <source>
        <dbReference type="SAM" id="SignalP"/>
    </source>
</evidence>
<dbReference type="Pfam" id="PF19630">
    <property type="entry name" value="DUF6134"/>
    <property type="match status" value="1"/>
</dbReference>
<accession>A0ABV8H7J1</accession>
<gene>
    <name evidence="2" type="ORF">ACFOS1_10800</name>
    <name evidence="3" type="ORF">ACFOS1_16165</name>
</gene>
<reference evidence="2" key="1">
    <citation type="journal article" date="2014" name="Int. J. Syst. Evol. Microbiol.">
        <title>Complete genome of a new Firmicutes species belonging to the dominant human colonic microbiota ('Ruminococcus bicirculans') reveals two chromosomes and a selective capacity to utilize plant glucans.</title>
        <authorList>
            <consortium name="NISC Comparative Sequencing Program"/>
            <person name="Wegmann U."/>
            <person name="Louis P."/>
            <person name="Goesmann A."/>
            <person name="Henrissat B."/>
            <person name="Duncan S.H."/>
            <person name="Flint H.J."/>
        </authorList>
    </citation>
    <scope>NUCLEOTIDE SEQUENCE</scope>
    <source>
        <strain evidence="2">CECT 9128</strain>
    </source>
</reference>
<comment type="caution">
    <text evidence="2">The sequence shown here is derived from an EMBL/GenBank/DDBJ whole genome shotgun (WGS) entry which is preliminary data.</text>
</comment>
<evidence type="ECO:0000313" key="4">
    <source>
        <dbReference type="Proteomes" id="UP001595793"/>
    </source>
</evidence>
<feature type="signal peptide" evidence="1">
    <location>
        <begin position="1"/>
        <end position="19"/>
    </location>
</feature>
<reference evidence="4" key="2">
    <citation type="journal article" date="2019" name="Int. J. Syst. Evol. Microbiol.">
        <title>The Global Catalogue of Microorganisms (GCM) 10K type strain sequencing project: providing services to taxonomists for standard genome sequencing and annotation.</title>
        <authorList>
            <consortium name="The Broad Institute Genomics Platform"/>
            <consortium name="The Broad Institute Genome Sequencing Center for Infectious Disease"/>
            <person name="Wu L."/>
            <person name="Ma J."/>
        </authorList>
    </citation>
    <scope>NUCLEOTIDE SEQUENCE [LARGE SCALE GENOMIC DNA]</scope>
    <source>
        <strain evidence="4">CECT 9128</strain>
    </source>
</reference>
<keyword evidence="4" id="KW-1185">Reference proteome</keyword>
<evidence type="ECO:0000313" key="3">
    <source>
        <dbReference type="EMBL" id="MFC4028958.1"/>
    </source>
</evidence>
<dbReference type="EMBL" id="JBHSAS010000006">
    <property type="protein sequence ID" value="MFC4027893.1"/>
    <property type="molecule type" value="Genomic_DNA"/>
</dbReference>
<dbReference type="Proteomes" id="UP001595793">
    <property type="component" value="Unassembled WGS sequence"/>
</dbReference>
<protein>
    <submittedName>
        <fullName evidence="2">DUF6134 family protein</fullName>
    </submittedName>
</protein>
<dbReference type="EMBL" id="JBHSAS010000011">
    <property type="protein sequence ID" value="MFC4028958.1"/>
    <property type="molecule type" value="Genomic_DNA"/>
</dbReference>
<sequence>MKSLYTLITVLLLQLNCYAQTEKYTFSVIHRDDKIGELSALKETKGDRTQYITKTNIETRILAKISVNYTFDVVFEEAQFQKSDVEIYLNGKERTKTKTLKANKGYNFYESGDWEKNINNPVSYCCVQLIFEEPIGKITVYSEETGVFHSLKKIGEHSYAKENEKGRESIFHYKNGILYKAEIDAGIIEFDLQLQRS</sequence>
<feature type="chain" id="PRO_5045033200" evidence="1">
    <location>
        <begin position="20"/>
        <end position="197"/>
    </location>
</feature>